<evidence type="ECO:0000313" key="2">
    <source>
        <dbReference type="Proteomes" id="UP001186974"/>
    </source>
</evidence>
<protein>
    <submittedName>
        <fullName evidence="1">Uncharacterized protein</fullName>
    </submittedName>
</protein>
<organism evidence="1 2">
    <name type="scientific">Coniosporium uncinatum</name>
    <dbReference type="NCBI Taxonomy" id="93489"/>
    <lineage>
        <taxon>Eukaryota</taxon>
        <taxon>Fungi</taxon>
        <taxon>Dikarya</taxon>
        <taxon>Ascomycota</taxon>
        <taxon>Pezizomycotina</taxon>
        <taxon>Dothideomycetes</taxon>
        <taxon>Dothideomycetes incertae sedis</taxon>
        <taxon>Coniosporium</taxon>
    </lineage>
</organism>
<name>A0ACC3DVB7_9PEZI</name>
<reference evidence="1" key="1">
    <citation type="submission" date="2024-09" db="EMBL/GenBank/DDBJ databases">
        <title>Black Yeasts Isolated from many extreme environments.</title>
        <authorList>
            <person name="Coleine C."/>
            <person name="Stajich J.E."/>
            <person name="Selbmann L."/>
        </authorList>
    </citation>
    <scope>NUCLEOTIDE SEQUENCE</scope>
    <source>
        <strain evidence="1">CCFEE 5737</strain>
    </source>
</reference>
<proteinExistence type="predicted"/>
<gene>
    <name evidence="1" type="ORF">LTS18_014335</name>
</gene>
<dbReference type="EMBL" id="JAWDJW010000457">
    <property type="protein sequence ID" value="KAK3080658.1"/>
    <property type="molecule type" value="Genomic_DNA"/>
</dbReference>
<keyword evidence="2" id="KW-1185">Reference proteome</keyword>
<accession>A0ACC3DVB7</accession>
<dbReference type="Proteomes" id="UP001186974">
    <property type="component" value="Unassembled WGS sequence"/>
</dbReference>
<evidence type="ECO:0000313" key="1">
    <source>
        <dbReference type="EMBL" id="KAK3080658.1"/>
    </source>
</evidence>
<comment type="caution">
    <text evidence="1">The sequence shown here is derived from an EMBL/GenBank/DDBJ whole genome shotgun (WGS) entry which is preliminary data.</text>
</comment>
<sequence>MLEHRRISAEAANAAGNTLLHVAATSRAIKITALLIDEYGFDVEARNARGKTPLHVAATFRYHDDLARLLIAKGSNSVNTQDNCGNTPLHIAGYEEKCYKERILDHRAHLFVFQGANIHIPNKDGRTPLHEAIEWDHDQLVHTLVRSSGADADLDCRTSPLHAAVVSRNVKIARLLLLYGADVNATTSTGDTPLIRAVQEGWVATKENRTSRAVERCYDMVKMLLRRGADAHLKNDKGVSARDLAASADEKMKALFGAESLSSSDDRALAEDGGGSTKEGKEGIKVKRTVQKSTKLLAEARTESVLREKAGTRKSSEQSFEWYTWRSG</sequence>